<dbReference type="Gene3D" id="1.10.10.10">
    <property type="entry name" value="Winged helix-like DNA-binding domain superfamily/Winged helix DNA-binding domain"/>
    <property type="match status" value="1"/>
</dbReference>
<evidence type="ECO:0000256" key="3">
    <source>
        <dbReference type="ARBA" id="ARBA00022490"/>
    </source>
</evidence>
<evidence type="ECO:0000313" key="13">
    <source>
        <dbReference type="Proteomes" id="UP000238356"/>
    </source>
</evidence>
<comment type="cofactor">
    <cofactor evidence="11">
        <name>Zn(2+)</name>
        <dbReference type="ChEBI" id="CHEBI:29105"/>
    </cofactor>
    <text evidence="11">Binds 1 zinc ion per subunit.</text>
</comment>
<keyword evidence="6 11" id="KW-0862">Zinc</keyword>
<dbReference type="InterPro" id="IPR002481">
    <property type="entry name" value="FUR"/>
</dbReference>
<protein>
    <submittedName>
        <fullName evidence="12">Transcriptional repressor</fullName>
    </submittedName>
</protein>
<evidence type="ECO:0000256" key="6">
    <source>
        <dbReference type="ARBA" id="ARBA00022833"/>
    </source>
</evidence>
<keyword evidence="9" id="KW-0238">DNA-binding</keyword>
<dbReference type="PANTHER" id="PTHR33202">
    <property type="entry name" value="ZINC UPTAKE REGULATION PROTEIN"/>
    <property type="match status" value="1"/>
</dbReference>
<keyword evidence="5 11" id="KW-0479">Metal-binding</keyword>
<dbReference type="GO" id="GO:1900376">
    <property type="term" value="P:regulation of secondary metabolite biosynthetic process"/>
    <property type="evidence" value="ECO:0007669"/>
    <property type="project" value="TreeGrafter"/>
</dbReference>
<comment type="caution">
    <text evidence="12">The sequence shown here is derived from an EMBL/GenBank/DDBJ whole genome shotgun (WGS) entry which is preliminary data.</text>
</comment>
<evidence type="ECO:0000256" key="7">
    <source>
        <dbReference type="ARBA" id="ARBA00023004"/>
    </source>
</evidence>
<evidence type="ECO:0000313" key="12">
    <source>
        <dbReference type="EMBL" id="PPJ25859.1"/>
    </source>
</evidence>
<evidence type="ECO:0000256" key="1">
    <source>
        <dbReference type="ARBA" id="ARBA00004496"/>
    </source>
</evidence>
<evidence type="ECO:0000256" key="11">
    <source>
        <dbReference type="PIRSR" id="PIRSR602481-1"/>
    </source>
</evidence>
<dbReference type="SUPFAM" id="SSF46785">
    <property type="entry name" value="Winged helix' DNA-binding domain"/>
    <property type="match status" value="1"/>
</dbReference>
<keyword evidence="10" id="KW-0804">Transcription</keyword>
<reference evidence="12 13" key="1">
    <citation type="submission" date="2018-02" db="EMBL/GenBank/DDBJ databases">
        <title>8 Nocardia nova and 1 Nocardia cyriacigeorgica strain used for evolution to TMP-SMX.</title>
        <authorList>
            <person name="Mehta H."/>
            <person name="Weng J."/>
            <person name="Shamoo Y."/>
        </authorList>
    </citation>
    <scope>NUCLEOTIDE SEQUENCE [LARGE SCALE GENOMIC DNA]</scope>
    <source>
        <strain evidence="12 13">BAA2227</strain>
    </source>
</reference>
<keyword evidence="8" id="KW-0805">Transcription regulation</keyword>
<dbReference type="EMBL" id="PSZD01000014">
    <property type="protein sequence ID" value="PPJ25859.1"/>
    <property type="molecule type" value="Genomic_DNA"/>
</dbReference>
<evidence type="ECO:0000256" key="4">
    <source>
        <dbReference type="ARBA" id="ARBA00022491"/>
    </source>
</evidence>
<evidence type="ECO:0000256" key="5">
    <source>
        <dbReference type="ARBA" id="ARBA00022723"/>
    </source>
</evidence>
<comment type="subcellular location">
    <subcellularLocation>
        <location evidence="1">Cytoplasm</location>
    </subcellularLocation>
</comment>
<keyword evidence="4" id="KW-0678">Repressor</keyword>
<evidence type="ECO:0000256" key="8">
    <source>
        <dbReference type="ARBA" id="ARBA00023015"/>
    </source>
</evidence>
<evidence type="ECO:0000256" key="2">
    <source>
        <dbReference type="ARBA" id="ARBA00007957"/>
    </source>
</evidence>
<gene>
    <name evidence="12" type="ORF">C5F51_21325</name>
</gene>
<evidence type="ECO:0000256" key="10">
    <source>
        <dbReference type="ARBA" id="ARBA00023163"/>
    </source>
</evidence>
<dbReference type="GO" id="GO:0045892">
    <property type="term" value="P:negative regulation of DNA-templated transcription"/>
    <property type="evidence" value="ECO:0007669"/>
    <property type="project" value="TreeGrafter"/>
</dbReference>
<dbReference type="GO" id="GO:0005737">
    <property type="term" value="C:cytoplasm"/>
    <property type="evidence" value="ECO:0007669"/>
    <property type="project" value="UniProtKB-SubCell"/>
</dbReference>
<sequence>MSTTADFERMLRRAALRVTAPRIAVLTAVADHPHSDTDTILGLVRGTLGTVSHQAVYDVLRALTEAGLLRRIQPMGSVARYETRVGDNHHHLVCRSCGVIADVDCSVGDAPCLTAADDNGFVLDEAEVIYWGLCPSCSLPTARSTP</sequence>
<dbReference type="AlphaFoldDB" id="A0A2S6A2C3"/>
<feature type="binding site" evidence="11">
    <location>
        <position position="94"/>
    </location>
    <ligand>
        <name>Zn(2+)</name>
        <dbReference type="ChEBI" id="CHEBI:29105"/>
    </ligand>
</feature>
<accession>A0A2S6A2C3</accession>
<keyword evidence="3" id="KW-0963">Cytoplasm</keyword>
<feature type="binding site" evidence="11">
    <location>
        <position position="97"/>
    </location>
    <ligand>
        <name>Zn(2+)</name>
        <dbReference type="ChEBI" id="CHEBI:29105"/>
    </ligand>
</feature>
<evidence type="ECO:0000256" key="9">
    <source>
        <dbReference type="ARBA" id="ARBA00023125"/>
    </source>
</evidence>
<dbReference type="GO" id="GO:0008270">
    <property type="term" value="F:zinc ion binding"/>
    <property type="evidence" value="ECO:0007669"/>
    <property type="project" value="TreeGrafter"/>
</dbReference>
<keyword evidence="13" id="KW-1185">Reference proteome</keyword>
<dbReference type="Gene3D" id="3.30.1490.190">
    <property type="match status" value="1"/>
</dbReference>
<dbReference type="PANTHER" id="PTHR33202:SF18">
    <property type="entry name" value="TRANSCRIPTIONAL REGULATOR FURA"/>
    <property type="match status" value="1"/>
</dbReference>
<feature type="binding site" evidence="11">
    <location>
        <position position="137"/>
    </location>
    <ligand>
        <name>Zn(2+)</name>
        <dbReference type="ChEBI" id="CHEBI:29105"/>
    </ligand>
</feature>
<dbReference type="InterPro" id="IPR036390">
    <property type="entry name" value="WH_DNA-bd_sf"/>
</dbReference>
<dbReference type="Pfam" id="PF01475">
    <property type="entry name" value="FUR"/>
    <property type="match status" value="1"/>
</dbReference>
<dbReference type="Proteomes" id="UP000238356">
    <property type="component" value="Unassembled WGS sequence"/>
</dbReference>
<dbReference type="InterPro" id="IPR043135">
    <property type="entry name" value="Fur_C"/>
</dbReference>
<keyword evidence="7" id="KW-0408">Iron</keyword>
<dbReference type="InterPro" id="IPR036388">
    <property type="entry name" value="WH-like_DNA-bd_sf"/>
</dbReference>
<name>A0A2S6A2C3_9NOCA</name>
<comment type="similarity">
    <text evidence="2">Belongs to the Fur family.</text>
</comment>
<dbReference type="CDD" id="cd07153">
    <property type="entry name" value="Fur_like"/>
    <property type="match status" value="1"/>
</dbReference>
<feature type="binding site" evidence="11">
    <location>
        <position position="134"/>
    </location>
    <ligand>
        <name>Zn(2+)</name>
        <dbReference type="ChEBI" id="CHEBI:29105"/>
    </ligand>
</feature>
<proteinExistence type="inferred from homology"/>
<dbReference type="GO" id="GO:0003700">
    <property type="term" value="F:DNA-binding transcription factor activity"/>
    <property type="evidence" value="ECO:0007669"/>
    <property type="project" value="InterPro"/>
</dbReference>
<dbReference type="GO" id="GO:0000976">
    <property type="term" value="F:transcription cis-regulatory region binding"/>
    <property type="evidence" value="ECO:0007669"/>
    <property type="project" value="TreeGrafter"/>
</dbReference>
<organism evidence="12 13">
    <name type="scientific">Nocardia nova</name>
    <dbReference type="NCBI Taxonomy" id="37330"/>
    <lineage>
        <taxon>Bacteria</taxon>
        <taxon>Bacillati</taxon>
        <taxon>Actinomycetota</taxon>
        <taxon>Actinomycetes</taxon>
        <taxon>Mycobacteriales</taxon>
        <taxon>Nocardiaceae</taxon>
        <taxon>Nocardia</taxon>
    </lineage>
</organism>